<protein>
    <recommendedName>
        <fullName evidence="4">Bulb-type lectin domain-containing protein</fullName>
    </recommendedName>
</protein>
<reference evidence="5 6" key="1">
    <citation type="journal article" date="2022" name="Nat. Genet.">
        <title>Improved pea reference genome and pan-genome highlight genomic features and evolutionary characteristics.</title>
        <authorList>
            <person name="Yang T."/>
            <person name="Liu R."/>
            <person name="Luo Y."/>
            <person name="Hu S."/>
            <person name="Wang D."/>
            <person name="Wang C."/>
            <person name="Pandey M.K."/>
            <person name="Ge S."/>
            <person name="Xu Q."/>
            <person name="Li N."/>
            <person name="Li G."/>
            <person name="Huang Y."/>
            <person name="Saxena R.K."/>
            <person name="Ji Y."/>
            <person name="Li M."/>
            <person name="Yan X."/>
            <person name="He Y."/>
            <person name="Liu Y."/>
            <person name="Wang X."/>
            <person name="Xiang C."/>
            <person name="Varshney R.K."/>
            <person name="Ding H."/>
            <person name="Gao S."/>
            <person name="Zong X."/>
        </authorList>
    </citation>
    <scope>NUCLEOTIDE SEQUENCE [LARGE SCALE GENOMIC DNA]</scope>
    <source>
        <strain evidence="5 6">cv. Zhongwan 6</strain>
    </source>
</reference>
<dbReference type="Gene3D" id="2.90.10.10">
    <property type="entry name" value="Bulb-type lectin domain"/>
    <property type="match status" value="1"/>
</dbReference>
<dbReference type="Pfam" id="PF01453">
    <property type="entry name" value="B_lectin"/>
    <property type="match status" value="1"/>
</dbReference>
<dbReference type="Proteomes" id="UP001058974">
    <property type="component" value="Chromosome 7"/>
</dbReference>
<dbReference type="Gramene" id="Psat07G0278200-T2">
    <property type="protein sequence ID" value="KAI5386386.1"/>
    <property type="gene ID" value="KIW84_072782"/>
</dbReference>
<feature type="non-terminal residue" evidence="5">
    <location>
        <position position="173"/>
    </location>
</feature>
<dbReference type="EMBL" id="JAMSHJ010000007">
    <property type="protein sequence ID" value="KAI5386386.1"/>
    <property type="molecule type" value="Genomic_DNA"/>
</dbReference>
<feature type="domain" description="Bulb-type lectin" evidence="4">
    <location>
        <begin position="1"/>
        <end position="54"/>
    </location>
</feature>
<evidence type="ECO:0000256" key="2">
    <source>
        <dbReference type="ARBA" id="ARBA00023157"/>
    </source>
</evidence>
<proteinExistence type="predicted"/>
<keyword evidence="1" id="KW-0732">Signal</keyword>
<dbReference type="InterPro" id="IPR001480">
    <property type="entry name" value="Bulb-type_lectin_dom"/>
</dbReference>
<evidence type="ECO:0000256" key="3">
    <source>
        <dbReference type="ARBA" id="ARBA00023180"/>
    </source>
</evidence>
<organism evidence="5 6">
    <name type="scientific">Pisum sativum</name>
    <name type="common">Garden pea</name>
    <name type="synonym">Lathyrus oleraceus</name>
    <dbReference type="NCBI Taxonomy" id="3888"/>
    <lineage>
        <taxon>Eukaryota</taxon>
        <taxon>Viridiplantae</taxon>
        <taxon>Streptophyta</taxon>
        <taxon>Embryophyta</taxon>
        <taxon>Tracheophyta</taxon>
        <taxon>Spermatophyta</taxon>
        <taxon>Magnoliopsida</taxon>
        <taxon>eudicotyledons</taxon>
        <taxon>Gunneridae</taxon>
        <taxon>Pentapetalae</taxon>
        <taxon>rosids</taxon>
        <taxon>fabids</taxon>
        <taxon>Fabales</taxon>
        <taxon>Fabaceae</taxon>
        <taxon>Papilionoideae</taxon>
        <taxon>50 kb inversion clade</taxon>
        <taxon>NPAAA clade</taxon>
        <taxon>Hologalegina</taxon>
        <taxon>IRL clade</taxon>
        <taxon>Fabeae</taxon>
        <taxon>Lathyrus</taxon>
    </lineage>
</organism>
<dbReference type="InterPro" id="IPR000858">
    <property type="entry name" value="S_locus_glycoprot_dom"/>
</dbReference>
<dbReference type="SUPFAM" id="SSF51110">
    <property type="entry name" value="alpha-D-mannose-specific plant lectins"/>
    <property type="match status" value="1"/>
</dbReference>
<keyword evidence="6" id="KW-1185">Reference proteome</keyword>
<dbReference type="PANTHER" id="PTHR32444:SF242">
    <property type="entry name" value="G-TYPE LECTIN S-RECEPTOR-LIKE SERINE_THREONINE-PROTEIN KINASE RKS1"/>
    <property type="match status" value="1"/>
</dbReference>
<accession>A0A9D4VPF8</accession>
<evidence type="ECO:0000259" key="4">
    <source>
        <dbReference type="PROSITE" id="PS50927"/>
    </source>
</evidence>
<evidence type="ECO:0000256" key="1">
    <source>
        <dbReference type="ARBA" id="ARBA00022729"/>
    </source>
</evidence>
<dbReference type="AlphaFoldDB" id="A0A9D4VPF8"/>
<name>A0A9D4VPF8_PEA</name>
<comment type="caution">
    <text evidence="5">The sequence shown here is derived from an EMBL/GenBank/DDBJ whole genome shotgun (WGS) entry which is preliminary data.</text>
</comment>
<keyword evidence="3" id="KW-0325">Glycoprotein</keyword>
<dbReference type="InterPro" id="IPR036426">
    <property type="entry name" value="Bulb-type_lectin_dom_sf"/>
</dbReference>
<evidence type="ECO:0000313" key="5">
    <source>
        <dbReference type="EMBL" id="KAI5386386.1"/>
    </source>
</evidence>
<sequence>MKSDGNLVVLDGENNEVWSSNISVSIKNSQAVLRNDGNLVLLDRETNKEIWKTFEHPTDTYLPGMKVPASSGSGIGKDPTFRAWKSDKDPSFGNYTMSVDSEASPQIVIMEGEKRRWRSGYWDGRVFSGVPNMTGSYLFGFRLNTDDKGERYFVYEALNSSDKIRFQIGYDGF</sequence>
<gene>
    <name evidence="5" type="ORF">KIW84_072782</name>
</gene>
<dbReference type="GO" id="GO:0048544">
    <property type="term" value="P:recognition of pollen"/>
    <property type="evidence" value="ECO:0007669"/>
    <property type="project" value="InterPro"/>
</dbReference>
<evidence type="ECO:0000313" key="6">
    <source>
        <dbReference type="Proteomes" id="UP001058974"/>
    </source>
</evidence>
<dbReference type="PROSITE" id="PS50927">
    <property type="entry name" value="BULB_LECTIN"/>
    <property type="match status" value="1"/>
</dbReference>
<dbReference type="PANTHER" id="PTHR32444">
    <property type="entry name" value="BULB-TYPE LECTIN DOMAIN-CONTAINING PROTEIN"/>
    <property type="match status" value="1"/>
</dbReference>
<keyword evidence="2" id="KW-1015">Disulfide bond</keyword>
<dbReference type="Pfam" id="PF00954">
    <property type="entry name" value="S_locus_glycop"/>
    <property type="match status" value="1"/>
</dbReference>